<keyword evidence="3" id="KW-1185">Reference proteome</keyword>
<gene>
    <name evidence="2" type="ORF">GCM10023196_015570</name>
</gene>
<dbReference type="Pfam" id="PF00596">
    <property type="entry name" value="Aldolase_II"/>
    <property type="match status" value="1"/>
</dbReference>
<dbReference type="Proteomes" id="UP001501442">
    <property type="component" value="Unassembled WGS sequence"/>
</dbReference>
<evidence type="ECO:0000259" key="1">
    <source>
        <dbReference type="Pfam" id="PF00596"/>
    </source>
</evidence>
<evidence type="ECO:0000313" key="3">
    <source>
        <dbReference type="Proteomes" id="UP001501442"/>
    </source>
</evidence>
<protein>
    <recommendedName>
        <fullName evidence="1">Class II aldolase/adducin N-terminal domain-containing protein</fullName>
    </recommendedName>
</protein>
<feature type="domain" description="Class II aldolase/adducin N-terminal" evidence="1">
    <location>
        <begin position="1"/>
        <end position="29"/>
    </location>
</feature>
<evidence type="ECO:0000313" key="2">
    <source>
        <dbReference type="EMBL" id="GAA4622623.1"/>
    </source>
</evidence>
<name>A0ABP8U2V6_9ACTN</name>
<dbReference type="SUPFAM" id="SSF53639">
    <property type="entry name" value="AraD/HMP-PK domain-like"/>
    <property type="match status" value="1"/>
</dbReference>
<dbReference type="EMBL" id="BAABHK010000002">
    <property type="protein sequence ID" value="GAA4622623.1"/>
    <property type="molecule type" value="Genomic_DNA"/>
</dbReference>
<organism evidence="2 3">
    <name type="scientific">Actinoallomurus vinaceus</name>
    <dbReference type="NCBI Taxonomy" id="1080074"/>
    <lineage>
        <taxon>Bacteria</taxon>
        <taxon>Bacillati</taxon>
        <taxon>Actinomycetota</taxon>
        <taxon>Actinomycetes</taxon>
        <taxon>Streptosporangiales</taxon>
        <taxon>Thermomonosporaceae</taxon>
        <taxon>Actinoallomurus</taxon>
    </lineage>
</organism>
<dbReference type="Gene3D" id="3.40.225.10">
    <property type="entry name" value="Class II aldolase/adducin N-terminal domain"/>
    <property type="match status" value="1"/>
</dbReference>
<dbReference type="InterPro" id="IPR036409">
    <property type="entry name" value="Aldolase_II/adducin_N_sf"/>
</dbReference>
<proteinExistence type="predicted"/>
<accession>A0ABP8U2V6</accession>
<comment type="caution">
    <text evidence="2">The sequence shown here is derived from an EMBL/GenBank/DDBJ whole genome shotgun (WGS) entry which is preliminary data.</text>
</comment>
<reference evidence="3" key="1">
    <citation type="journal article" date="2019" name="Int. J. Syst. Evol. Microbiol.">
        <title>The Global Catalogue of Microorganisms (GCM) 10K type strain sequencing project: providing services to taxonomists for standard genome sequencing and annotation.</title>
        <authorList>
            <consortium name="The Broad Institute Genomics Platform"/>
            <consortium name="The Broad Institute Genome Sequencing Center for Infectious Disease"/>
            <person name="Wu L."/>
            <person name="Ma J."/>
        </authorList>
    </citation>
    <scope>NUCLEOTIDE SEQUENCE [LARGE SCALE GENOMIC DNA]</scope>
    <source>
        <strain evidence="3">JCM 17939</strain>
    </source>
</reference>
<sequence length="67" mass="7217">MQNHGVFTVGRDARAAVKAAMMCEDVARTVHLAASPGDPLPIPADAIDRLHDRYQNAYGQRVMPDAG</sequence>
<dbReference type="InterPro" id="IPR001303">
    <property type="entry name" value="Aldolase_II/adducin_N"/>
</dbReference>